<name>A0ABV8DB05_9BURK</name>
<proteinExistence type="predicted"/>
<feature type="domain" description="IPTL-CTERM protein sorting" evidence="2">
    <location>
        <begin position="197"/>
        <end position="224"/>
    </location>
</feature>
<evidence type="ECO:0000313" key="4">
    <source>
        <dbReference type="Proteomes" id="UP001595693"/>
    </source>
</evidence>
<protein>
    <submittedName>
        <fullName evidence="3">IPTL-CTERM sorting domain-containing protein</fullName>
    </submittedName>
</protein>
<evidence type="ECO:0000259" key="2">
    <source>
        <dbReference type="Pfam" id="PF18203"/>
    </source>
</evidence>
<organism evidence="3 4">
    <name type="scientific">Acidovorax facilis</name>
    <dbReference type="NCBI Taxonomy" id="12917"/>
    <lineage>
        <taxon>Bacteria</taxon>
        <taxon>Pseudomonadati</taxon>
        <taxon>Pseudomonadota</taxon>
        <taxon>Betaproteobacteria</taxon>
        <taxon>Burkholderiales</taxon>
        <taxon>Comamonadaceae</taxon>
        <taxon>Acidovorax</taxon>
    </lineage>
</organism>
<keyword evidence="1" id="KW-0812">Transmembrane</keyword>
<dbReference type="Proteomes" id="UP001595693">
    <property type="component" value="Unassembled WGS sequence"/>
</dbReference>
<evidence type="ECO:0000256" key="1">
    <source>
        <dbReference type="SAM" id="Phobius"/>
    </source>
</evidence>
<dbReference type="Pfam" id="PF18203">
    <property type="entry name" value="IPTL-CTERM"/>
    <property type="match status" value="1"/>
</dbReference>
<keyword evidence="4" id="KW-1185">Reference proteome</keyword>
<keyword evidence="1" id="KW-1133">Transmembrane helix</keyword>
<keyword evidence="1" id="KW-0472">Membrane</keyword>
<comment type="caution">
    <text evidence="3">The sequence shown here is derived from an EMBL/GenBank/DDBJ whole genome shotgun (WGS) entry which is preliminary data.</text>
</comment>
<sequence length="227" mass="23341">MGRARNFGLGWIKDILYTSNDTYSYEGVEMNLRDVGVGLIFFLGANLAQAVYTINIEQVGPDVVMSGSGSINTSSFSSVGLIGPCLLGDGFIGTNALCVGSDTNGDWYPGALSPGISLPSIVPTAGSSSSGPNVFLLGTELYLPENYVSASPLVNQTTFAGTTLAAIGLNVGTQTLFVPSGDEIIINVGLAPPAAPASIPTLGEYALLGLSSLLAILGMVAMRRQRG</sequence>
<reference evidence="4" key="1">
    <citation type="journal article" date="2019" name="Int. J. Syst. Evol. Microbiol.">
        <title>The Global Catalogue of Microorganisms (GCM) 10K type strain sequencing project: providing services to taxonomists for standard genome sequencing and annotation.</title>
        <authorList>
            <consortium name="The Broad Institute Genomics Platform"/>
            <consortium name="The Broad Institute Genome Sequencing Center for Infectious Disease"/>
            <person name="Wu L."/>
            <person name="Ma J."/>
        </authorList>
    </citation>
    <scope>NUCLEOTIDE SEQUENCE [LARGE SCALE GENOMIC DNA]</scope>
    <source>
        <strain evidence="4">CCUG 2113</strain>
    </source>
</reference>
<feature type="transmembrane region" description="Helical" evidence="1">
    <location>
        <begin position="205"/>
        <end position="222"/>
    </location>
</feature>
<dbReference type="NCBIfam" id="TIGR04174">
    <property type="entry name" value="IPTL_CTERM"/>
    <property type="match status" value="1"/>
</dbReference>
<dbReference type="EMBL" id="JBHSAJ010000037">
    <property type="protein sequence ID" value="MFC3935696.1"/>
    <property type="molecule type" value="Genomic_DNA"/>
</dbReference>
<dbReference type="InterPro" id="IPR026442">
    <property type="entry name" value="IPTL_CTERM"/>
</dbReference>
<evidence type="ECO:0000313" key="3">
    <source>
        <dbReference type="EMBL" id="MFC3935696.1"/>
    </source>
</evidence>
<gene>
    <name evidence="3" type="ORF">ACFOW3_13830</name>
</gene>
<dbReference type="RefSeq" id="WP_082437565.1">
    <property type="nucleotide sequence ID" value="NZ_JAMXAX010000009.1"/>
</dbReference>
<accession>A0ABV8DB05</accession>